<name>A0A8H2VEB3_9SACH</name>
<evidence type="ECO:0000256" key="7">
    <source>
        <dbReference type="SAM" id="MobiDB-lite"/>
    </source>
</evidence>
<protein>
    <recommendedName>
        <fullName evidence="3">Altered inheritance of mitochondria protein 9, mitochondrial</fullName>
    </recommendedName>
    <alternativeName>
        <fullName evidence="6">Found in mitochondrial proteome protein 29</fullName>
    </alternativeName>
</protein>
<evidence type="ECO:0000313" key="8">
    <source>
        <dbReference type="EMBL" id="CAB4254000.1"/>
    </source>
</evidence>
<gene>
    <name evidence="8" type="ORF">KABA2_03S10164</name>
</gene>
<feature type="region of interest" description="Disordered" evidence="7">
    <location>
        <begin position="624"/>
        <end position="646"/>
    </location>
</feature>
<comment type="caution">
    <text evidence="8">The sequence shown here is derived from an EMBL/GenBank/DDBJ whole genome shotgun (WGS) entry which is preliminary data.</text>
</comment>
<dbReference type="Gene3D" id="3.30.200.20">
    <property type="entry name" value="Phosphorylase Kinase, domain 1"/>
    <property type="match status" value="1"/>
</dbReference>
<comment type="subcellular location">
    <subcellularLocation>
        <location evidence="1">Mitochondrion</location>
    </subcellularLocation>
</comment>
<keyword evidence="9" id="KW-1185">Reference proteome</keyword>
<dbReference type="OrthoDB" id="2968323at2759"/>
<feature type="compositionally biased region" description="Basic and acidic residues" evidence="7">
    <location>
        <begin position="636"/>
        <end position="646"/>
    </location>
</feature>
<evidence type="ECO:0000256" key="4">
    <source>
        <dbReference type="ARBA" id="ARBA00022946"/>
    </source>
</evidence>
<comment type="similarity">
    <text evidence="2">Belongs to the AIM9 family.</text>
</comment>
<proteinExistence type="inferred from homology"/>
<dbReference type="RefSeq" id="XP_041405844.1">
    <property type="nucleotide sequence ID" value="XM_041549910.1"/>
</dbReference>
<evidence type="ECO:0000256" key="5">
    <source>
        <dbReference type="ARBA" id="ARBA00023128"/>
    </source>
</evidence>
<dbReference type="SUPFAM" id="SSF56112">
    <property type="entry name" value="Protein kinase-like (PK-like)"/>
    <property type="match status" value="1"/>
</dbReference>
<keyword evidence="5" id="KW-0496">Mitochondrion</keyword>
<accession>A0A8H2VEB3</accession>
<reference evidence="8 9" key="1">
    <citation type="submission" date="2020-05" db="EMBL/GenBank/DDBJ databases">
        <authorList>
            <person name="Casaregola S."/>
            <person name="Devillers H."/>
            <person name="Grondin C."/>
        </authorList>
    </citation>
    <scope>NUCLEOTIDE SEQUENCE [LARGE SCALE GENOMIC DNA]</scope>
    <source>
        <strain evidence="8 9">CLIB 1767</strain>
    </source>
</reference>
<evidence type="ECO:0000256" key="1">
    <source>
        <dbReference type="ARBA" id="ARBA00004173"/>
    </source>
</evidence>
<sequence>MLRSTTLRAARGLLRRNVGLQAGTPATKIASVGTLKSISAIRHISNEPTKTFTRLSNASDKQRDQIFNYTWGSWLKNDKLEKERRTTQFSIEGLSKVINNLYIESKEISKLDPKTLGSIKAHKDSTVTLPNNVNIKNLDVLNANEKQVQLKTISSFHEGKHHRIYKIDTNLPGKSLVLRIPYNIDPSKTISNRIKSEVATMNFVATKCGIKTPTVYMYSENSANPVGTPFILEEFIDGELLMKQWDPLCDDGTNSKPPEQLKKVIDIVADFHSKLNSIQFNTVGSLYFKEDVDSKILNDKNTEIIDNKWVVGPVMERSFWRKKNGLNGEIDTYLGPWNEKGGSISSIIKNLGSIEHENAKGRASLIDANSSSEIAKKDVINDQISTFDRLTKIAPYLFNLSLKDNKTVPNLEDLLKSSIYDPDLDPMNIIVSKTDGTPYLLDFEGSVVKPFILQSSPRFVEYDGPKIYNIKDEIPDFDKLSENEKVQCQFIYKRTRNQYLWENALNERNPNLIVSMAPPIKLLRSPYAAANERKTDQDYLLIDENLLQLKQIWSELFKNKLVSEEKFPLEYTEEEIKKHVEDLAKLQEKLVTTPFAATQGWIPQDMFDNLVKSGLLIQESNGDYSFKPVLTPEPTESDKGTPSENK</sequence>
<dbReference type="GeneID" id="64856975"/>
<dbReference type="AlphaFoldDB" id="A0A8H2VEB3"/>
<dbReference type="PANTHER" id="PTHR36091:SF1">
    <property type="entry name" value="ALTERED INHERITANCE OF MITOCHONDRIA PROTEIN 9, MITOCHONDRIAL"/>
    <property type="match status" value="1"/>
</dbReference>
<evidence type="ECO:0000256" key="3">
    <source>
        <dbReference type="ARBA" id="ARBA00016197"/>
    </source>
</evidence>
<evidence type="ECO:0000256" key="2">
    <source>
        <dbReference type="ARBA" id="ARBA00005543"/>
    </source>
</evidence>
<dbReference type="InterPro" id="IPR051035">
    <property type="entry name" value="Mito_inheritance_9"/>
</dbReference>
<evidence type="ECO:0000256" key="6">
    <source>
        <dbReference type="ARBA" id="ARBA00031849"/>
    </source>
</evidence>
<keyword evidence="4" id="KW-0809">Transit peptide</keyword>
<dbReference type="PANTHER" id="PTHR36091">
    <property type="entry name" value="ALTERED INHERITANCE OF MITOCHONDRIA PROTEIN 9, MITOCHONDRIAL"/>
    <property type="match status" value="1"/>
</dbReference>
<evidence type="ECO:0000313" key="9">
    <source>
        <dbReference type="Proteomes" id="UP000644660"/>
    </source>
</evidence>
<dbReference type="EMBL" id="CAEFZW010000003">
    <property type="protein sequence ID" value="CAB4254000.1"/>
    <property type="molecule type" value="Genomic_DNA"/>
</dbReference>
<dbReference type="InterPro" id="IPR011009">
    <property type="entry name" value="Kinase-like_dom_sf"/>
</dbReference>
<organism evidence="8 9">
    <name type="scientific">Maudiozyma barnettii</name>
    <dbReference type="NCBI Taxonomy" id="61262"/>
    <lineage>
        <taxon>Eukaryota</taxon>
        <taxon>Fungi</taxon>
        <taxon>Dikarya</taxon>
        <taxon>Ascomycota</taxon>
        <taxon>Saccharomycotina</taxon>
        <taxon>Saccharomycetes</taxon>
        <taxon>Saccharomycetales</taxon>
        <taxon>Saccharomycetaceae</taxon>
        <taxon>Maudiozyma</taxon>
    </lineage>
</organism>
<dbReference type="GO" id="GO:0005739">
    <property type="term" value="C:mitochondrion"/>
    <property type="evidence" value="ECO:0007669"/>
    <property type="project" value="UniProtKB-SubCell"/>
</dbReference>
<dbReference type="Proteomes" id="UP000644660">
    <property type="component" value="Unassembled WGS sequence"/>
</dbReference>